<dbReference type="GO" id="GO:0003677">
    <property type="term" value="F:DNA binding"/>
    <property type="evidence" value="ECO:0007669"/>
    <property type="project" value="UniProtKB-KW"/>
</dbReference>
<dbReference type="SMART" id="SM00530">
    <property type="entry name" value="HTH_XRE"/>
    <property type="match status" value="1"/>
</dbReference>
<organism evidence="3 4">
    <name type="scientific">Candidatus Edwardsbacteria bacterium GWF2_54_11</name>
    <dbReference type="NCBI Taxonomy" id="1817851"/>
    <lineage>
        <taxon>Bacteria</taxon>
        <taxon>Candidatus Edwardsiibacteriota</taxon>
    </lineage>
</organism>
<evidence type="ECO:0000313" key="3">
    <source>
        <dbReference type="EMBL" id="OGF08453.1"/>
    </source>
</evidence>
<name>A0A1F5R345_9BACT</name>
<dbReference type="EMBL" id="MFFM01000047">
    <property type="protein sequence ID" value="OGF08453.1"/>
    <property type="molecule type" value="Genomic_DNA"/>
</dbReference>
<dbReference type="PANTHER" id="PTHR46558:SF11">
    <property type="entry name" value="HTH-TYPE TRANSCRIPTIONAL REGULATOR XRE"/>
    <property type="match status" value="1"/>
</dbReference>
<evidence type="ECO:0000313" key="4">
    <source>
        <dbReference type="Proteomes" id="UP000177230"/>
    </source>
</evidence>
<gene>
    <name evidence="3" type="ORF">A2024_07040</name>
</gene>
<keyword evidence="1" id="KW-0238">DNA-binding</keyword>
<sequence>MSFNEKVHQLRRNLKITQRSLAKQTSMTQASISRIESGKVNNLRPSTLIKLASALNVTIDYLIGKADKMTTNEMILADPNAKELFTCFEKLPMIEQKEIVKYAKYLDSLYQTATL</sequence>
<proteinExistence type="predicted"/>
<dbReference type="CDD" id="cd00093">
    <property type="entry name" value="HTH_XRE"/>
    <property type="match status" value="1"/>
</dbReference>
<dbReference type="InterPro" id="IPR001387">
    <property type="entry name" value="Cro/C1-type_HTH"/>
</dbReference>
<dbReference type="SUPFAM" id="SSF47413">
    <property type="entry name" value="lambda repressor-like DNA-binding domains"/>
    <property type="match status" value="1"/>
</dbReference>
<dbReference type="Proteomes" id="UP000177230">
    <property type="component" value="Unassembled WGS sequence"/>
</dbReference>
<accession>A0A1F5R345</accession>
<dbReference type="InterPro" id="IPR010982">
    <property type="entry name" value="Lambda_DNA-bd_dom_sf"/>
</dbReference>
<comment type="caution">
    <text evidence="3">The sequence shown here is derived from an EMBL/GenBank/DDBJ whole genome shotgun (WGS) entry which is preliminary data.</text>
</comment>
<dbReference type="Gene3D" id="1.10.260.40">
    <property type="entry name" value="lambda repressor-like DNA-binding domains"/>
    <property type="match status" value="1"/>
</dbReference>
<dbReference type="AlphaFoldDB" id="A0A1F5R345"/>
<evidence type="ECO:0000259" key="2">
    <source>
        <dbReference type="PROSITE" id="PS50943"/>
    </source>
</evidence>
<dbReference type="PROSITE" id="PS50943">
    <property type="entry name" value="HTH_CROC1"/>
    <property type="match status" value="1"/>
</dbReference>
<protein>
    <recommendedName>
        <fullName evidence="2">HTH cro/C1-type domain-containing protein</fullName>
    </recommendedName>
</protein>
<evidence type="ECO:0000256" key="1">
    <source>
        <dbReference type="ARBA" id="ARBA00023125"/>
    </source>
</evidence>
<feature type="domain" description="HTH cro/C1-type" evidence="2">
    <location>
        <begin position="7"/>
        <end position="62"/>
    </location>
</feature>
<dbReference type="Pfam" id="PF01381">
    <property type="entry name" value="HTH_3"/>
    <property type="match status" value="1"/>
</dbReference>
<reference evidence="3 4" key="1">
    <citation type="journal article" date="2016" name="Nat. Commun.">
        <title>Thousands of microbial genomes shed light on interconnected biogeochemical processes in an aquifer system.</title>
        <authorList>
            <person name="Anantharaman K."/>
            <person name="Brown C.T."/>
            <person name="Hug L.A."/>
            <person name="Sharon I."/>
            <person name="Castelle C.J."/>
            <person name="Probst A.J."/>
            <person name="Thomas B.C."/>
            <person name="Singh A."/>
            <person name="Wilkins M.J."/>
            <person name="Karaoz U."/>
            <person name="Brodie E.L."/>
            <person name="Williams K.H."/>
            <person name="Hubbard S.S."/>
            <person name="Banfield J.F."/>
        </authorList>
    </citation>
    <scope>NUCLEOTIDE SEQUENCE [LARGE SCALE GENOMIC DNA]</scope>
</reference>
<dbReference type="PANTHER" id="PTHR46558">
    <property type="entry name" value="TRACRIPTIONAL REGULATORY PROTEIN-RELATED-RELATED"/>
    <property type="match status" value="1"/>
</dbReference>